<evidence type="ECO:0000256" key="1">
    <source>
        <dbReference type="ARBA" id="ARBA00004418"/>
    </source>
</evidence>
<comment type="subcellular location">
    <subcellularLocation>
        <location evidence="1">Periplasm</location>
    </subcellularLocation>
</comment>
<keyword evidence="3" id="KW-0808">Transferase</keyword>
<proteinExistence type="predicted"/>
<gene>
    <name evidence="9" type="ORF">NIES46_18500</name>
</gene>
<evidence type="ECO:0000256" key="5">
    <source>
        <dbReference type="ARBA" id="ARBA00022764"/>
    </source>
</evidence>
<protein>
    <recommendedName>
        <fullName evidence="8">AlgX/AlgJ SGNH hydrolase-like domain-containing protein</fullName>
    </recommendedName>
</protein>
<sequence length="373" mass="43173">MNQNKLKISRKLPIKAIVNNPAYKFLSQALIIAGITFLLTEATFRIYHRINPTFVFYNRSYNRWRGRPHAQDFDFQLNSHGFKDVEFTQEKPEGIYRMLGIGDSFAFGIVPYHYNYLTLIEKQLNSQGQNIEVINMGIPGLGPAAYLALLINEGLVLNPDKVLLSFYIGNDFIDNYLTSLDRKKQTFYTVAFLQSLIKLQTQFEGTVYNPNNLEYQDDHPTLTDESYLDQVSNLSRMFNIRTNDGIFLGFFEDAMADIRRIKEICDSRNIDLTIVIIPTEVQVNKQLQSQVIDILKPDDPQGLDFDYPNRLLRDRLSQYNIQYIDLLDDFRQVSQTTRLYRPNDSHWNIAGNALAAELITKHLLTNNFNPDGE</sequence>
<evidence type="ECO:0000256" key="4">
    <source>
        <dbReference type="ARBA" id="ARBA00022729"/>
    </source>
</evidence>
<keyword evidence="7" id="KW-1133">Transmembrane helix</keyword>
<evidence type="ECO:0000313" key="10">
    <source>
        <dbReference type="Proteomes" id="UP000326169"/>
    </source>
</evidence>
<keyword evidence="7" id="KW-0812">Transmembrane</keyword>
<dbReference type="GeneID" id="301682706"/>
<evidence type="ECO:0000259" key="8">
    <source>
        <dbReference type="Pfam" id="PF16822"/>
    </source>
</evidence>
<dbReference type="Proteomes" id="UP000326169">
    <property type="component" value="Unassembled WGS sequence"/>
</dbReference>
<organism evidence="9 10">
    <name type="scientific">Limnospira platensis NIES-46</name>
    <dbReference type="NCBI Taxonomy" id="1236695"/>
    <lineage>
        <taxon>Bacteria</taxon>
        <taxon>Bacillati</taxon>
        <taxon>Cyanobacteriota</taxon>
        <taxon>Cyanophyceae</taxon>
        <taxon>Oscillatoriophycideae</taxon>
        <taxon>Oscillatoriales</taxon>
        <taxon>Sirenicapillariaceae</taxon>
        <taxon>Limnospira</taxon>
    </lineage>
</organism>
<dbReference type="InterPro" id="IPR036514">
    <property type="entry name" value="SGNH_hydro_sf"/>
</dbReference>
<evidence type="ECO:0000256" key="7">
    <source>
        <dbReference type="SAM" id="Phobius"/>
    </source>
</evidence>
<comment type="pathway">
    <text evidence="2">Glycan biosynthesis; alginate biosynthesis.</text>
</comment>
<reference evidence="9 10" key="1">
    <citation type="journal article" date="2019" name="J Genomics">
        <title>The Draft Genome of a Hydrogen-producing Cyanobacterium, Arthrospira platensis NIES-46.</title>
        <authorList>
            <person name="Suzuki S."/>
            <person name="Yamaguchi H."/>
            <person name="Kawachi M."/>
        </authorList>
    </citation>
    <scope>NUCLEOTIDE SEQUENCE [LARGE SCALE GENOMIC DNA]</scope>
    <source>
        <strain evidence="9 10">NIES-46</strain>
    </source>
</reference>
<accession>A0A5M3T711</accession>
<feature type="transmembrane region" description="Helical" evidence="7">
    <location>
        <begin position="21"/>
        <end position="39"/>
    </location>
</feature>
<dbReference type="EMBL" id="BIMW01000079">
    <property type="protein sequence ID" value="GCE93798.1"/>
    <property type="molecule type" value="Genomic_DNA"/>
</dbReference>
<evidence type="ECO:0000256" key="3">
    <source>
        <dbReference type="ARBA" id="ARBA00022679"/>
    </source>
</evidence>
<keyword evidence="5" id="KW-0574">Periplasm</keyword>
<dbReference type="SUPFAM" id="SSF52266">
    <property type="entry name" value="SGNH hydrolase"/>
    <property type="match status" value="1"/>
</dbReference>
<evidence type="ECO:0000256" key="6">
    <source>
        <dbReference type="ARBA" id="ARBA00022841"/>
    </source>
</evidence>
<dbReference type="InterPro" id="IPR031811">
    <property type="entry name" value="ALGX/ALGJ_SGNH-like"/>
</dbReference>
<keyword evidence="10" id="KW-1185">Reference proteome</keyword>
<keyword evidence="4" id="KW-0732">Signal</keyword>
<evidence type="ECO:0000256" key="2">
    <source>
        <dbReference type="ARBA" id="ARBA00005182"/>
    </source>
</evidence>
<evidence type="ECO:0000313" key="9">
    <source>
        <dbReference type="EMBL" id="GCE93798.1"/>
    </source>
</evidence>
<keyword evidence="6" id="KW-0016">Alginate biosynthesis</keyword>
<keyword evidence="7" id="KW-0472">Membrane</keyword>
<comment type="caution">
    <text evidence="9">The sequence shown here is derived from an EMBL/GenBank/DDBJ whole genome shotgun (WGS) entry which is preliminary data.</text>
</comment>
<dbReference type="Pfam" id="PF16822">
    <property type="entry name" value="ALGX"/>
    <property type="match status" value="1"/>
</dbReference>
<dbReference type="Gene3D" id="3.40.50.1110">
    <property type="entry name" value="SGNH hydrolase"/>
    <property type="match status" value="1"/>
</dbReference>
<dbReference type="RefSeq" id="WP_006617219.1">
    <property type="nucleotide sequence ID" value="NZ_BIMW01000079.1"/>
</dbReference>
<name>A0A5M3T711_LIMPL</name>
<feature type="domain" description="AlgX/AlgJ SGNH hydrolase-like" evidence="8">
    <location>
        <begin position="254"/>
        <end position="366"/>
    </location>
</feature>